<keyword evidence="2" id="KW-1185">Reference proteome</keyword>
<dbReference type="AlphaFoldDB" id="B9D5H1"/>
<dbReference type="STRING" id="553218.CAMRE0001_2329"/>
<evidence type="ECO:0000313" key="2">
    <source>
        <dbReference type="Proteomes" id="UP000003082"/>
    </source>
</evidence>
<comment type="caution">
    <text evidence="1">The sequence shown here is derived from an EMBL/GenBank/DDBJ whole genome shotgun (WGS) entry which is preliminary data.</text>
</comment>
<reference evidence="1 2" key="1">
    <citation type="submission" date="2008-08" db="EMBL/GenBank/DDBJ databases">
        <authorList>
            <person name="Madupu R."/>
            <person name="Durkin A.S."/>
            <person name="Torralba M."/>
            <person name="Methe B."/>
            <person name="Sutton G.G."/>
            <person name="Strausberg R.L."/>
            <person name="Nelson K.E."/>
        </authorList>
    </citation>
    <scope>NUCLEOTIDE SEQUENCE [LARGE SCALE GENOMIC DNA]</scope>
    <source>
        <strain evidence="1 2">RM3267</strain>
    </source>
</reference>
<accession>B9D5H1</accession>
<name>B9D5H1_CAMRE</name>
<sequence>MVFLAAVKIGRAAGFRISRRIKFAYLSRIGFMFCRHRPNFAYCILPTAVKSGVRPY</sequence>
<dbReference type="EMBL" id="ACFU01000039">
    <property type="protein sequence ID" value="EEF12761.1"/>
    <property type="molecule type" value="Genomic_DNA"/>
</dbReference>
<gene>
    <name evidence="1" type="ORF">CAMRE0001_2329</name>
</gene>
<dbReference type="Proteomes" id="UP000003082">
    <property type="component" value="Unassembled WGS sequence"/>
</dbReference>
<organism evidence="1 2">
    <name type="scientific">Campylobacter rectus RM3267</name>
    <dbReference type="NCBI Taxonomy" id="553218"/>
    <lineage>
        <taxon>Bacteria</taxon>
        <taxon>Pseudomonadati</taxon>
        <taxon>Campylobacterota</taxon>
        <taxon>Epsilonproteobacteria</taxon>
        <taxon>Campylobacterales</taxon>
        <taxon>Campylobacteraceae</taxon>
        <taxon>Campylobacter</taxon>
    </lineage>
</organism>
<protein>
    <submittedName>
        <fullName evidence="1">Uncharacterized protein</fullName>
    </submittedName>
</protein>
<evidence type="ECO:0000313" key="1">
    <source>
        <dbReference type="EMBL" id="EEF12761.1"/>
    </source>
</evidence>
<proteinExistence type="predicted"/>